<evidence type="ECO:0000256" key="1">
    <source>
        <dbReference type="ARBA" id="ARBA00004496"/>
    </source>
</evidence>
<evidence type="ECO:0000313" key="8">
    <source>
        <dbReference type="Proteomes" id="UP000515154"/>
    </source>
</evidence>
<dbReference type="GO" id="GO:0005737">
    <property type="term" value="C:cytoplasm"/>
    <property type="evidence" value="ECO:0007669"/>
    <property type="project" value="UniProtKB-SubCell"/>
</dbReference>
<gene>
    <name evidence="9" type="primary">LOC115217564</name>
</gene>
<dbReference type="Pfam" id="PF14656">
    <property type="entry name" value="RAB3GAP2_C"/>
    <property type="match status" value="1"/>
</dbReference>
<name>A0A6P7SXQ8_9MOLL</name>
<evidence type="ECO:0000313" key="9">
    <source>
        <dbReference type="RefSeq" id="XP_029643163.1"/>
    </source>
</evidence>
<comment type="similarity">
    <text evidence="2">Belongs to the Rab3-GAP regulatory subunit family.</text>
</comment>
<dbReference type="InterPro" id="IPR029257">
    <property type="entry name" value="RAB3GAP2_C"/>
</dbReference>
<keyword evidence="4" id="KW-0963">Cytoplasm</keyword>
<keyword evidence="3" id="KW-0343">GTPase activation</keyword>
<reference evidence="9" key="1">
    <citation type="submission" date="2025-08" db="UniProtKB">
        <authorList>
            <consortium name="RefSeq"/>
        </authorList>
    </citation>
    <scope>IDENTIFICATION</scope>
</reference>
<sequence length="1421" mass="160174">MSCQLIVLSQFQDISSIKRYLFPFLKDCTPDPSGTEDAWSSSWDWTVESQNQDEEEENHNRRKEHETWLQDSIISLSPANDLLAIANEDRIVLLAQKYDPQGSEESLESKLSPVWQGSLRQEEGEQITAVLCLPLASQKKSMQGAPDWTCVIVGFSSGYIRMYTENGTLLLSQLLHEEPVQKLKCKSYEAPRYLGMAEQHEELMILYKKAFLTIDGFSLFQSLRACRNQVARAAASHSESFLQAPPLAYKKWAFQDQDQIFDQCSRGICSPSAFSQMTIASNVKGFYSAVRLSPPATSLYITSGSFPCVGFFYAEEGSMQPILSDVAYAVAHKLKSAFVSAASGLLGFGSENKEKRRPKIEPATTLPLRFGLPDKRRIGESIVLSPNNKYAATTDSYGRVILLDVQRGIGIRMWKGYRDAQVGWVQVKEEKSQCTNPQKMQRLAQFFVIYAPRRGILEVWTAVYGPRVAAFNVCKRCRLICQGYGMMGLNNVTSRDTKTKTFQIALVDTNGFIKTIDVPFHLALSDKSSKRARDLHLLKKLKTLLKECNEESESLKSTVKETLLDMKISSIAQQGVERVLNTKYLSTVTMQNIIRGCINQMSGKAEEALDIDSRLFLLFCQSQNQLLRTYSMLDKAKSTCYEPKPISNVEQHLMNILSATKSEIEHVLRQLIAYDAPNNFNTSAVQCTVTFEEQPMSVTNFLSCFEYPLHRQESQTDSSQSSPSPSTLSVSSSGGNLPIVSKIRKIPEDKKNALCDLFYDGCLSNKVSAEDLSRILQDCAIPPDHLMDLLQHYWLSSDNRNIETQVYNLYHVILTLTRMSDTSDVMTSVDSISPWWEKIREACTQSTNSRAAYILALTARGVAMDMMTSKTKAKDPDADTADTSQSDKADNGISEWEDVSVDYEKWNVLIRQLEDTLALNSLLKMKIPPPSMSTISSAASEPLLVSVSHLLDGGRGSIPEIVAKFISRANFSHEVLNRPRGLVLSETVEMAEEPLENIHVRFEEQFLGQLDTLQERFPHSLDSDVLLANCSWEYIVLWNKDLEQYHYLQTSLNYLNTIQNAVLRQGLGTMLWNMFAVKRLSAAANLMEKVGKHPKERLCRKEIGISDTILIHFVGLVSHLLAILMKFTNSHANCEADEVPVFNIEPLWQTIRGPASLVELAVDQKATNYGLLLHHYLLCQFMYAILKFGLKSIKVLSLFDCKGQNSFFKDLHTHPALPTKLKDANILAERNKFYKKVISQSVEDFSKKDKQSQDSLSASMTASVPESTQMTFVPWNESHAEWPSLIIEIARVFEEDVDQLRIYHVRELYLRGLDKTAEEVLLTMNLDPELGASLLEVLGQRIVYYIEKQNPSKSLDIYASMTTSLSQWLKKQDTTSLYTPDCSVPAICQLLNQVVKCLEEGSDYYNRAIALVELVSTLKTS</sequence>
<feature type="compositionally biased region" description="Low complexity" evidence="5">
    <location>
        <begin position="715"/>
        <end position="733"/>
    </location>
</feature>
<feature type="domain" description="Rab3GAP regulatory subunit C-terminal" evidence="7">
    <location>
        <begin position="786"/>
        <end position="1398"/>
    </location>
</feature>
<organism evidence="8 9">
    <name type="scientific">Octopus sinensis</name>
    <name type="common">East Asian common octopus</name>
    <dbReference type="NCBI Taxonomy" id="2607531"/>
    <lineage>
        <taxon>Eukaryota</taxon>
        <taxon>Metazoa</taxon>
        <taxon>Spiralia</taxon>
        <taxon>Lophotrochozoa</taxon>
        <taxon>Mollusca</taxon>
        <taxon>Cephalopoda</taxon>
        <taxon>Coleoidea</taxon>
        <taxon>Octopodiformes</taxon>
        <taxon>Octopoda</taxon>
        <taxon>Incirrata</taxon>
        <taxon>Octopodidae</taxon>
        <taxon>Octopus</taxon>
    </lineage>
</organism>
<dbReference type="RefSeq" id="XP_029643163.1">
    <property type="nucleotide sequence ID" value="XM_029787303.2"/>
</dbReference>
<feature type="region of interest" description="Disordered" evidence="5">
    <location>
        <begin position="713"/>
        <end position="733"/>
    </location>
</feature>
<feature type="domain" description="Rab3-GAP regulatory subunit N-terminal" evidence="6">
    <location>
        <begin position="68"/>
        <end position="480"/>
    </location>
</feature>
<evidence type="ECO:0000256" key="3">
    <source>
        <dbReference type="ARBA" id="ARBA00022468"/>
    </source>
</evidence>
<accession>A0A6P7SXQ8</accession>
<dbReference type="PANTHER" id="PTHR12472">
    <property type="entry name" value="RAB3-GAP REGULATORY DOMAIN"/>
    <property type="match status" value="1"/>
</dbReference>
<dbReference type="KEGG" id="osn:115217564"/>
<evidence type="ECO:0000256" key="5">
    <source>
        <dbReference type="SAM" id="MobiDB-lite"/>
    </source>
</evidence>
<dbReference type="PANTHER" id="PTHR12472:SF0">
    <property type="entry name" value="RAB3 GTPASE-ACTIVATING PROTEIN NON-CATALYTIC SUBUNIT"/>
    <property type="match status" value="1"/>
</dbReference>
<dbReference type="InterPro" id="IPR032839">
    <property type="entry name" value="RAB3GAP_N"/>
</dbReference>
<dbReference type="GO" id="GO:0005096">
    <property type="term" value="F:GTPase activator activity"/>
    <property type="evidence" value="ECO:0007669"/>
    <property type="project" value="UniProtKB-KW"/>
</dbReference>
<evidence type="ECO:0000259" key="6">
    <source>
        <dbReference type="Pfam" id="PF14655"/>
    </source>
</evidence>
<evidence type="ECO:0000259" key="7">
    <source>
        <dbReference type="Pfam" id="PF14656"/>
    </source>
</evidence>
<dbReference type="Pfam" id="PF14655">
    <property type="entry name" value="RAB3GAP2_N"/>
    <property type="match status" value="1"/>
</dbReference>
<evidence type="ECO:0000256" key="4">
    <source>
        <dbReference type="ARBA" id="ARBA00022490"/>
    </source>
</evidence>
<dbReference type="InterPro" id="IPR026059">
    <property type="entry name" value="Rab3GAP2"/>
</dbReference>
<evidence type="ECO:0000256" key="2">
    <source>
        <dbReference type="ARBA" id="ARBA00008153"/>
    </source>
</evidence>
<keyword evidence="8" id="KW-1185">Reference proteome</keyword>
<feature type="region of interest" description="Disordered" evidence="5">
    <location>
        <begin position="869"/>
        <end position="891"/>
    </location>
</feature>
<comment type="subcellular location">
    <subcellularLocation>
        <location evidence="1">Cytoplasm</location>
    </subcellularLocation>
</comment>
<protein>
    <submittedName>
        <fullName evidence="9">Rab3 GTPase-activating protein non-catalytic subunit isoform X1</fullName>
    </submittedName>
</protein>
<proteinExistence type="inferred from homology"/>
<dbReference type="Proteomes" id="UP000515154">
    <property type="component" value="Linkage group LG11"/>
</dbReference>